<sequence>MCRPCLLSSYIEAEPIFISITSISSPLPFPERTNNLKSVISIVMACHLRSASMPSNPLSDGTDIQDQLRSLKAVMSSPSVTIQIVCGGLTELMSINSCIDKLTCLTSSSQTQQRKAVEDKLERSLVLLDLCSVMQESFTELRTSVKEVQLSLKRVDGATVHTKVQSYARLARKAQRLCKSISRHGGMQRHQDDS</sequence>
<dbReference type="Gramene" id="TraesWEE_scaffold_310789_01G000100.1">
    <property type="protein sequence ID" value="TraesWEE_scaffold_310789_01G000100.1"/>
    <property type="gene ID" value="TraesWEE_scaffold_310789_01G000100"/>
</dbReference>
<dbReference type="SMR" id="A0A3B6SGG1"/>
<dbReference type="OMA" id="PNTQRVE"/>
<dbReference type="Gramene" id="TraesSYM5B03G02881210.1">
    <property type="protein sequence ID" value="TraesSYM5B03G02881210.1.CDS1"/>
    <property type="gene ID" value="TraesSYM5B03G02881210"/>
</dbReference>
<dbReference type="Gramene" id="TraesJAG7B03G04103210.1">
    <property type="protein sequence ID" value="TraesJAG7B03G04103210.1.CDS1"/>
    <property type="gene ID" value="TraesJAG7B03G04103210"/>
</dbReference>
<dbReference type="Gramene" id="TraesCLE_scaffold_236608_01G000100.1">
    <property type="protein sequence ID" value="TraesCLE_scaffold_236608_01G000100.1"/>
    <property type="gene ID" value="TraesCLE_scaffold_236608_01G000100"/>
</dbReference>
<dbReference type="Gramene" id="TraesRN7B0100461800.1">
    <property type="protein sequence ID" value="TraesRN7B0100461800.1"/>
    <property type="gene ID" value="TraesRN7B0100461800"/>
</dbReference>
<dbReference type="Gramene" id="TraesNORUn03G04759470.1">
    <property type="protein sequence ID" value="TraesNORUn03G04759470.1.CDS1"/>
    <property type="gene ID" value="TraesNORUn03G04759470"/>
</dbReference>
<dbReference type="InterPro" id="IPR004320">
    <property type="entry name" value="BPS1_pln"/>
</dbReference>
<reference evidence="1" key="2">
    <citation type="submission" date="2018-10" db="UniProtKB">
        <authorList>
            <consortium name="EnsemblPlants"/>
        </authorList>
    </citation>
    <scope>IDENTIFICATION</scope>
</reference>
<dbReference type="Gramene" id="TraesCAD_scaffold_250557_01G000100.1">
    <property type="protein sequence ID" value="TraesCAD_scaffold_250557_01G000100.1"/>
    <property type="gene ID" value="TraesCAD_scaffold_250557_01G000100"/>
</dbReference>
<evidence type="ECO:0000313" key="1">
    <source>
        <dbReference type="EnsemblPlants" id="TraesCS7B02G173000.1.cds1"/>
    </source>
</evidence>
<dbReference type="Pfam" id="PF03087">
    <property type="entry name" value="BPS1"/>
    <property type="match status" value="1"/>
</dbReference>
<organism evidence="1">
    <name type="scientific">Triticum aestivum</name>
    <name type="common">Wheat</name>
    <dbReference type="NCBI Taxonomy" id="4565"/>
    <lineage>
        <taxon>Eukaryota</taxon>
        <taxon>Viridiplantae</taxon>
        <taxon>Streptophyta</taxon>
        <taxon>Embryophyta</taxon>
        <taxon>Tracheophyta</taxon>
        <taxon>Spermatophyta</taxon>
        <taxon>Magnoliopsida</taxon>
        <taxon>Liliopsida</taxon>
        <taxon>Poales</taxon>
        <taxon>Poaceae</taxon>
        <taxon>BOP clade</taxon>
        <taxon>Pooideae</taxon>
        <taxon>Triticodae</taxon>
        <taxon>Triticeae</taxon>
        <taxon>Triticinae</taxon>
        <taxon>Triticum</taxon>
    </lineage>
</organism>
<dbReference type="Proteomes" id="UP000019116">
    <property type="component" value="Chromosome 7B"/>
</dbReference>
<dbReference type="Gramene" id="TraesJUL7B03G04158410.1">
    <property type="protein sequence ID" value="TraesJUL7B03G04158410.1.CDS1"/>
    <property type="gene ID" value="TraesJUL7B03G04158410"/>
</dbReference>
<keyword evidence="2" id="KW-1185">Reference proteome</keyword>
<dbReference type="Gramene" id="TraesCS7B02G173000.1">
    <property type="protein sequence ID" value="TraesCS7B02G173000.1.cds1"/>
    <property type="gene ID" value="TraesCS7B02G173000"/>
</dbReference>
<proteinExistence type="predicted"/>
<dbReference type="Gramene" id="TraesMAC7B03G04115410.1">
    <property type="protein sequence ID" value="TraesMAC7B03G04115410.1.CDS1"/>
    <property type="gene ID" value="TraesMAC7B03G04115410"/>
</dbReference>
<dbReference type="EnsemblPlants" id="TraesCS7B02G173000.1">
    <property type="protein sequence ID" value="TraesCS7B02G173000.1.cds1"/>
    <property type="gene ID" value="TraesCS7B02G173000"/>
</dbReference>
<protein>
    <submittedName>
        <fullName evidence="1">Uncharacterized protein</fullName>
    </submittedName>
</protein>
<reference evidence="1" key="1">
    <citation type="submission" date="2018-08" db="EMBL/GenBank/DDBJ databases">
        <authorList>
            <person name="Rossello M."/>
        </authorList>
    </citation>
    <scope>NUCLEOTIDE SEQUENCE [LARGE SCALE GENOMIC DNA]</scope>
    <source>
        <strain evidence="1">cv. Chinese Spring</strain>
    </source>
</reference>
<evidence type="ECO:0000313" key="2">
    <source>
        <dbReference type="Proteomes" id="UP000019116"/>
    </source>
</evidence>
<dbReference type="Gramene" id="TraesARI5B03G02895050.1">
    <property type="protein sequence ID" value="TraesARI5B03G02895050.1.CDS1"/>
    <property type="gene ID" value="TraesARI5B03G02895050"/>
</dbReference>
<dbReference type="Gramene" id="TraesROB_scaffold_090481_01G000300.1">
    <property type="protein sequence ID" value="TraesROB_scaffold_090481_01G000300.1"/>
    <property type="gene ID" value="TraesROB_scaffold_090481_01G000300"/>
</dbReference>
<name>A0A3B6SGG1_WHEAT</name>
<dbReference type="Gramene" id="TraesLAC7B03G04070960.1">
    <property type="protein sequence ID" value="TraesLAC7B03G04070960.1.CDS1"/>
    <property type="gene ID" value="TraesLAC7B03G04070960"/>
</dbReference>
<dbReference type="AlphaFoldDB" id="A0A3B6SGG1"/>
<dbReference type="Gramene" id="TraesSTA7B03G04116220.1">
    <property type="protein sequence ID" value="TraesSTA7B03G04116220.1.CDS1"/>
    <property type="gene ID" value="TraesSTA7B03G04116220"/>
</dbReference>
<dbReference type="PANTHER" id="PTHR33070:SF126">
    <property type="match status" value="1"/>
</dbReference>
<dbReference type="Gramene" id="TraesLDM7B03G04123840.1">
    <property type="protein sequence ID" value="TraesLDM7B03G04123840.1.CDS1"/>
    <property type="gene ID" value="TraesLDM7B03G04123840"/>
</dbReference>
<dbReference type="Gramene" id="TraesCS7B03G0464800.1">
    <property type="protein sequence ID" value="TraesCS7B03G0464800.1.CDS1"/>
    <property type="gene ID" value="TraesCS7B03G0464800"/>
</dbReference>
<dbReference type="PANTHER" id="PTHR33070">
    <property type="entry name" value="OS06G0725500 PROTEIN"/>
    <property type="match status" value="1"/>
</dbReference>
<accession>A0A3B6SGG1</accession>
<dbReference type="GO" id="GO:0048367">
    <property type="term" value="P:shoot system development"/>
    <property type="evidence" value="ECO:0007669"/>
    <property type="project" value="InterPro"/>
</dbReference>
<dbReference type="GO" id="GO:0048364">
    <property type="term" value="P:root development"/>
    <property type="evidence" value="ECO:0007669"/>
    <property type="project" value="InterPro"/>
</dbReference>
<dbReference type="OrthoDB" id="1701699at2759"/>
<dbReference type="Gramene" id="TraesNOR7B03G04165670.1">
    <property type="protein sequence ID" value="TraesNOR7B03G04165670.1.CDS1"/>
    <property type="gene ID" value="TraesNOR7B03G04165670"/>
</dbReference>